<feature type="region of interest" description="Disordered" evidence="1">
    <location>
        <begin position="1"/>
        <end position="28"/>
    </location>
</feature>
<name>A0A1G5DK34_9BACT</name>
<dbReference type="Proteomes" id="UP000198870">
    <property type="component" value="Unassembled WGS sequence"/>
</dbReference>
<sequence>MYACKTQNKSVSRGAARRDPGGQRATASAQGSALVCQRALYAFKQPAVPNVDQAQIAADAATIDGFTNAVYPNVWQAIRNSFPPTSTPLTAAMFPNTSAARVTNLVNALNFGNVGATLMAIGYVIESEVSGAGLPAGTATQVPVGNAIPDFVITHNAERGIVDLTSTGQLGHVLKKDFAKGPFPYIAETVYPSVNYANITGGAAGPPAVGGGLAAAANLAQRSHANAAVRSGLSKLKTLLDLYVSGVYMGDNAFGQKAVDTKTGINLILGIGAVWTGAQVQDVDDLIDDVNVTLAADGQPSINTLSDIIDAARDNYVLAGNPVW</sequence>
<protein>
    <submittedName>
        <fullName evidence="2">Uncharacterized protein</fullName>
    </submittedName>
</protein>
<keyword evidence="3" id="KW-1185">Reference proteome</keyword>
<evidence type="ECO:0000313" key="2">
    <source>
        <dbReference type="EMBL" id="SCY14760.1"/>
    </source>
</evidence>
<reference evidence="2 3" key="1">
    <citation type="submission" date="2016-10" db="EMBL/GenBank/DDBJ databases">
        <authorList>
            <person name="de Groot N.N."/>
        </authorList>
    </citation>
    <scope>NUCLEOTIDE SEQUENCE [LARGE SCALE GENOMIC DNA]</scope>
    <source>
        <strain evidence="2 3">AA1</strain>
    </source>
</reference>
<evidence type="ECO:0000256" key="1">
    <source>
        <dbReference type="SAM" id="MobiDB-lite"/>
    </source>
</evidence>
<organism evidence="2 3">
    <name type="scientific">Desulfoluna spongiiphila</name>
    <dbReference type="NCBI Taxonomy" id="419481"/>
    <lineage>
        <taxon>Bacteria</taxon>
        <taxon>Pseudomonadati</taxon>
        <taxon>Thermodesulfobacteriota</taxon>
        <taxon>Desulfobacteria</taxon>
        <taxon>Desulfobacterales</taxon>
        <taxon>Desulfolunaceae</taxon>
        <taxon>Desulfoluna</taxon>
    </lineage>
</organism>
<evidence type="ECO:0000313" key="3">
    <source>
        <dbReference type="Proteomes" id="UP000198870"/>
    </source>
</evidence>
<dbReference type="AlphaFoldDB" id="A0A1G5DK34"/>
<accession>A0A1G5DK34</accession>
<dbReference type="EMBL" id="FMUX01000004">
    <property type="protein sequence ID" value="SCY14760.1"/>
    <property type="molecule type" value="Genomic_DNA"/>
</dbReference>
<dbReference type="RefSeq" id="WP_217640262.1">
    <property type="nucleotide sequence ID" value="NZ_FMUX01000004.1"/>
</dbReference>
<proteinExistence type="predicted"/>
<feature type="compositionally biased region" description="Polar residues" evidence="1">
    <location>
        <begin position="1"/>
        <end position="11"/>
    </location>
</feature>
<gene>
    <name evidence="2" type="ORF">SAMN05216233_104223</name>
</gene>